<gene>
    <name evidence="2" type="ORF">A7K91_20165</name>
</gene>
<dbReference type="RefSeq" id="WP_068685393.1">
    <property type="nucleotide sequence ID" value="NZ_LYPA01000067.1"/>
</dbReference>
<dbReference type="PANTHER" id="PTHR46375">
    <property type="entry name" value="KELCH REPEAT AND BTB DOMAIN-CONTAINING PROTEIN 13-RELATED"/>
    <property type="match status" value="1"/>
</dbReference>
<dbReference type="Gene3D" id="2.120.10.80">
    <property type="entry name" value="Kelch-type beta propeller"/>
    <property type="match status" value="2"/>
</dbReference>
<name>A0A1A5YEE9_9BACL</name>
<feature type="region of interest" description="Disordered" evidence="1">
    <location>
        <begin position="331"/>
        <end position="356"/>
    </location>
</feature>
<feature type="compositionally biased region" description="Pro residues" evidence="1">
    <location>
        <begin position="333"/>
        <end position="351"/>
    </location>
</feature>
<evidence type="ECO:0008006" key="4">
    <source>
        <dbReference type="Google" id="ProtNLM"/>
    </source>
</evidence>
<dbReference type="PANTHER" id="PTHR46375:SF3">
    <property type="entry name" value="KELCH REPEAT AND BTB DOMAIN-CONTAINING PROTEIN 13"/>
    <property type="match status" value="1"/>
</dbReference>
<dbReference type="STRING" id="1844972.A7K91_20165"/>
<sequence>MKRKFIGLVSIFIFFGSLFSITSGFAESSEVWTSKTSLPEARAGAAIVEYGGKIYTFGGVGNAGHAAIGIKQKTTYVYDPSSDSWSKKSDMPTARSAATAAVVGDKIYVIGGYYDNDKGVALRTPKVEVYSPDSDTWVTSTPMKVGRSWAASAVVGDSIYVIGGANESAGIVSTVEALNTTTEVWTTKTNLPVAANAPSAVAYNGKIYLVGGLKSYNAPRASYNSIYEYDPGSNMWKAKTNLLAATESAAIATLNGKIYILGGANETVQHSAVQIYDPLENKVSSFTQLTTSRFQSGAAVVDGQLYIIGGSTGGTNGTLNTVESITLETPIPTIEPTPEPSVTPTPLPTPTPGQSTADRAILTVTMNTGLEKEFDLSMEEVNSFITWYESKQSGSGTASYAINKHDNNKGPFISRKDYVIFDKILTFSVDEYSA</sequence>
<dbReference type="Proteomes" id="UP000092024">
    <property type="component" value="Unassembled WGS sequence"/>
</dbReference>
<dbReference type="SMART" id="SM00612">
    <property type="entry name" value="Kelch"/>
    <property type="match status" value="5"/>
</dbReference>
<dbReference type="OrthoDB" id="1937631at2"/>
<dbReference type="Pfam" id="PF24681">
    <property type="entry name" value="Kelch_KLHDC2_KLHL20_DRC7"/>
    <property type="match status" value="1"/>
</dbReference>
<evidence type="ECO:0000313" key="3">
    <source>
        <dbReference type="Proteomes" id="UP000092024"/>
    </source>
</evidence>
<dbReference type="InterPro" id="IPR006652">
    <property type="entry name" value="Kelch_1"/>
</dbReference>
<organism evidence="2 3">
    <name type="scientific">Paenibacillus oryzae</name>
    <dbReference type="NCBI Taxonomy" id="1844972"/>
    <lineage>
        <taxon>Bacteria</taxon>
        <taxon>Bacillati</taxon>
        <taxon>Bacillota</taxon>
        <taxon>Bacilli</taxon>
        <taxon>Bacillales</taxon>
        <taxon>Paenibacillaceae</taxon>
        <taxon>Paenibacillus</taxon>
    </lineage>
</organism>
<dbReference type="AlphaFoldDB" id="A0A1A5YEE9"/>
<evidence type="ECO:0000256" key="1">
    <source>
        <dbReference type="SAM" id="MobiDB-lite"/>
    </source>
</evidence>
<dbReference type="InterPro" id="IPR015915">
    <property type="entry name" value="Kelch-typ_b-propeller"/>
</dbReference>
<accession>A0A1A5YEE9</accession>
<proteinExistence type="predicted"/>
<protein>
    <recommendedName>
        <fullName evidence="4">Galactose oxidase</fullName>
    </recommendedName>
</protein>
<comment type="caution">
    <text evidence="2">The sequence shown here is derived from an EMBL/GenBank/DDBJ whole genome shotgun (WGS) entry which is preliminary data.</text>
</comment>
<dbReference type="InterPro" id="IPR052392">
    <property type="entry name" value="Kelch-BTB_domain-containing"/>
</dbReference>
<keyword evidence="3" id="KW-1185">Reference proteome</keyword>
<dbReference type="EMBL" id="LYPA01000067">
    <property type="protein sequence ID" value="OBR64011.1"/>
    <property type="molecule type" value="Genomic_DNA"/>
</dbReference>
<reference evidence="2 3" key="1">
    <citation type="submission" date="2016-05" db="EMBL/GenBank/DDBJ databases">
        <title>Paenibacillus oryzae. sp. nov., isolated from the rice root.</title>
        <authorList>
            <person name="Zhang J."/>
            <person name="Zhang X."/>
        </authorList>
    </citation>
    <scope>NUCLEOTIDE SEQUENCE [LARGE SCALE GENOMIC DNA]</scope>
    <source>
        <strain evidence="2 3">1DrF-4</strain>
    </source>
</reference>
<dbReference type="Pfam" id="PF01344">
    <property type="entry name" value="Kelch_1"/>
    <property type="match status" value="1"/>
</dbReference>
<evidence type="ECO:0000313" key="2">
    <source>
        <dbReference type="EMBL" id="OBR64011.1"/>
    </source>
</evidence>
<dbReference type="SUPFAM" id="SSF117281">
    <property type="entry name" value="Kelch motif"/>
    <property type="match status" value="1"/>
</dbReference>